<accession>A0ABT3IRV0</accession>
<dbReference type="PANTHER" id="PTHR43619:SF2">
    <property type="entry name" value="S-ADENOSYL-L-METHIONINE-DEPENDENT METHYLTRANSFERASES SUPERFAMILY PROTEIN"/>
    <property type="match status" value="1"/>
</dbReference>
<dbReference type="EC" id="2.1.1.-" evidence="4"/>
<protein>
    <recommendedName>
        <fullName evidence="4">S-adenosyl-L-methionine-dependent methyltransferase</fullName>
        <ecNumber evidence="4">2.1.1.-</ecNumber>
    </recommendedName>
</protein>
<dbReference type="InterPro" id="IPR011610">
    <property type="entry name" value="SAM_mthyl_Trfase_ML2640-like"/>
</dbReference>
<comment type="caution">
    <text evidence="5">The sequence shown here is derived from an EMBL/GenBank/DDBJ whole genome shotgun (WGS) entry which is preliminary data.</text>
</comment>
<dbReference type="InterPro" id="IPR007213">
    <property type="entry name" value="Ppm1/Ppm2/Tcmp"/>
</dbReference>
<dbReference type="EMBL" id="JAPDNS010000002">
    <property type="protein sequence ID" value="MCW3486701.1"/>
    <property type="molecule type" value="Genomic_DNA"/>
</dbReference>
<sequence>MSRSPTSKSGLYMAGFRALESCKPEGERLLYDPFATAFLSRFLQTIFAACTLPVARKLFSSYIQLRWPGVFTAAVARTKLIDDMIIHAVEKEGINQVIILSASYDTRAHRLKIGAPLHYVEVDHPEVQLNKRKILSELLEIPVIPVDYIPLNMGEEGMSEVIDQLLNRKHYKTLFLWEALTTWEEAREAEAIFRYISSFASGTQVIITYLDRAPLDNPKAYPGFSRIYRTLRRAGEKWDYGLRPKDIHQFMEAHHMQIRYDAGADQYRALYFGEESRHMKGYEYFRIVRGEVK</sequence>
<evidence type="ECO:0000256" key="2">
    <source>
        <dbReference type="ARBA" id="ARBA00022603"/>
    </source>
</evidence>
<keyword evidence="3 5" id="KW-0808">Transferase</keyword>
<proteinExistence type="inferred from homology"/>
<keyword evidence="6" id="KW-1185">Reference proteome</keyword>
<dbReference type="GO" id="GO:0032259">
    <property type="term" value="P:methylation"/>
    <property type="evidence" value="ECO:0007669"/>
    <property type="project" value="UniProtKB-KW"/>
</dbReference>
<dbReference type="Gene3D" id="3.40.50.150">
    <property type="entry name" value="Vaccinia Virus protein VP39"/>
    <property type="match status" value="1"/>
</dbReference>
<dbReference type="NCBIfam" id="TIGR00027">
    <property type="entry name" value="mthyl_TIGR00027"/>
    <property type="match status" value="1"/>
</dbReference>
<evidence type="ECO:0000256" key="4">
    <source>
        <dbReference type="RuleBase" id="RU362030"/>
    </source>
</evidence>
<keyword evidence="4" id="KW-0949">S-adenosyl-L-methionine</keyword>
<dbReference type="InterPro" id="IPR029063">
    <property type="entry name" value="SAM-dependent_MTases_sf"/>
</dbReference>
<keyword evidence="2 4" id="KW-0489">Methyltransferase</keyword>
<comment type="similarity">
    <text evidence="1 4">Belongs to the UPF0677 family.</text>
</comment>
<reference evidence="5 6" key="1">
    <citation type="submission" date="2022-10" db="EMBL/GenBank/DDBJ databases">
        <title>Chitinophaga nivalis PC15 sp. nov., isolated from Pyeongchang county, South Korea.</title>
        <authorList>
            <person name="Trinh H.N."/>
        </authorList>
    </citation>
    <scope>NUCLEOTIDE SEQUENCE [LARGE SCALE GENOMIC DNA]</scope>
    <source>
        <strain evidence="5 6">PC14</strain>
    </source>
</reference>
<dbReference type="GO" id="GO:0008168">
    <property type="term" value="F:methyltransferase activity"/>
    <property type="evidence" value="ECO:0007669"/>
    <property type="project" value="UniProtKB-KW"/>
</dbReference>
<name>A0ABT3IRV0_9BACT</name>
<dbReference type="RefSeq" id="WP_264733516.1">
    <property type="nucleotide sequence ID" value="NZ_JAPDNR010000001.1"/>
</dbReference>
<dbReference type="Pfam" id="PF04072">
    <property type="entry name" value="LCM"/>
    <property type="match status" value="1"/>
</dbReference>
<dbReference type="Proteomes" id="UP001207742">
    <property type="component" value="Unassembled WGS sequence"/>
</dbReference>
<dbReference type="PANTHER" id="PTHR43619">
    <property type="entry name" value="S-ADENOSYL-L-METHIONINE-DEPENDENT METHYLTRANSFERASE YKTD-RELATED"/>
    <property type="match status" value="1"/>
</dbReference>
<organism evidence="5 6">
    <name type="scientific">Chitinophaga nivalis</name>
    <dbReference type="NCBI Taxonomy" id="2991709"/>
    <lineage>
        <taxon>Bacteria</taxon>
        <taxon>Pseudomonadati</taxon>
        <taxon>Bacteroidota</taxon>
        <taxon>Chitinophagia</taxon>
        <taxon>Chitinophagales</taxon>
        <taxon>Chitinophagaceae</taxon>
        <taxon>Chitinophaga</taxon>
    </lineage>
</organism>
<comment type="function">
    <text evidence="4">Exhibits S-adenosyl-L-methionine-dependent methyltransferase activity.</text>
</comment>
<evidence type="ECO:0000313" key="6">
    <source>
        <dbReference type="Proteomes" id="UP001207742"/>
    </source>
</evidence>
<evidence type="ECO:0000256" key="3">
    <source>
        <dbReference type="ARBA" id="ARBA00022679"/>
    </source>
</evidence>
<gene>
    <name evidence="5" type="ORF">OL497_22560</name>
</gene>
<dbReference type="SUPFAM" id="SSF53335">
    <property type="entry name" value="S-adenosyl-L-methionine-dependent methyltransferases"/>
    <property type="match status" value="1"/>
</dbReference>
<evidence type="ECO:0000256" key="1">
    <source>
        <dbReference type="ARBA" id="ARBA00008138"/>
    </source>
</evidence>
<evidence type="ECO:0000313" key="5">
    <source>
        <dbReference type="EMBL" id="MCW3486701.1"/>
    </source>
</evidence>